<dbReference type="InterPro" id="IPR051310">
    <property type="entry name" value="MCP_chemotaxis"/>
</dbReference>
<proteinExistence type="inferred from homology"/>
<feature type="coiled-coil region" evidence="5">
    <location>
        <begin position="652"/>
        <end position="690"/>
    </location>
</feature>
<reference evidence="10 11" key="1">
    <citation type="submission" date="2020-04" db="EMBL/GenBank/DDBJ databases">
        <title>Draft Whole-Genome sequence of Marichromatium bheemlicum DSM 18632, type strain.</title>
        <authorList>
            <person name="Kyndt J.A."/>
            <person name="Meyer T.E."/>
        </authorList>
    </citation>
    <scope>NUCLEOTIDE SEQUENCE [LARGE SCALE GENOMIC DNA]</scope>
    <source>
        <strain evidence="10 11">DSM 18632</strain>
    </source>
</reference>
<feature type="region of interest" description="Disordered" evidence="6">
    <location>
        <begin position="702"/>
        <end position="751"/>
    </location>
</feature>
<organism evidence="10 11">
    <name type="scientific">Marichromatium bheemlicum</name>
    <dbReference type="NCBI Taxonomy" id="365339"/>
    <lineage>
        <taxon>Bacteria</taxon>
        <taxon>Pseudomonadati</taxon>
        <taxon>Pseudomonadota</taxon>
        <taxon>Gammaproteobacteria</taxon>
        <taxon>Chromatiales</taxon>
        <taxon>Chromatiaceae</taxon>
        <taxon>Marichromatium</taxon>
    </lineage>
</organism>
<dbReference type="CDD" id="cd17529">
    <property type="entry name" value="HAMP_I"/>
    <property type="match status" value="1"/>
</dbReference>
<dbReference type="InterPro" id="IPR004090">
    <property type="entry name" value="Chemotax_Me-accpt_rcpt"/>
</dbReference>
<dbReference type="InterPro" id="IPR024478">
    <property type="entry name" value="HlyB_4HB_MCP"/>
</dbReference>
<keyword evidence="5" id="KW-0175">Coiled coil</keyword>
<protein>
    <submittedName>
        <fullName evidence="10">Chemotaxis protein</fullName>
    </submittedName>
</protein>
<dbReference type="InterPro" id="IPR047347">
    <property type="entry name" value="YvaQ-like_sensor"/>
</dbReference>
<evidence type="ECO:0000256" key="7">
    <source>
        <dbReference type="SAM" id="Phobius"/>
    </source>
</evidence>
<dbReference type="PANTHER" id="PTHR43531">
    <property type="entry name" value="PROTEIN ICFG"/>
    <property type="match status" value="1"/>
</dbReference>
<accession>A0ABX1IAV5</accession>
<dbReference type="Pfam" id="PF00015">
    <property type="entry name" value="MCPsignal"/>
    <property type="match status" value="1"/>
</dbReference>
<keyword evidence="7" id="KW-1133">Transmembrane helix</keyword>
<evidence type="ECO:0000256" key="3">
    <source>
        <dbReference type="ARBA" id="ARBA00029447"/>
    </source>
</evidence>
<keyword evidence="11" id="KW-1185">Reference proteome</keyword>
<evidence type="ECO:0000256" key="4">
    <source>
        <dbReference type="PROSITE-ProRule" id="PRU00284"/>
    </source>
</evidence>
<comment type="similarity">
    <text evidence="3">Belongs to the methyl-accepting chemotaxis (MCP) protein family.</text>
</comment>
<feature type="compositionally biased region" description="Low complexity" evidence="6">
    <location>
        <begin position="711"/>
        <end position="725"/>
    </location>
</feature>
<dbReference type="Gene3D" id="1.10.287.950">
    <property type="entry name" value="Methyl-accepting chemotaxis protein"/>
    <property type="match status" value="1"/>
</dbReference>
<keyword evidence="7" id="KW-0812">Transmembrane</keyword>
<sequence>MGNMKVATRLGLGFGIVLVLLGAVGFIGINKIYGIDRNIDSITQDLFPKTVHANNVIDSVNAVARSVRNILVYDDRLTTQREMDAIDHHGREITKDLDRLESMITSPEGLRLLASTRDARESYVDAQARLMGLLRGGQREAAKALLETEVEDAQRDYLRAIAALISFQTELMREAGEEAQQNVDSATTQVLALCIIALVVGVIVGLWIVRGLMKQLGGEPSYAASMVKTIAAGDLSHEIRTKPDDDTSLLYSLKRMQETLKSLVGEIALVVEGAAEGDFSKRIDLADKQGFGKDISVNINQLSDTTETGLKDISRVADALAAGDLSQSITRDYPGLFGRTKTGVNASVVSMNNVVNEIRSIVDAATQGNFSVRLELAGKQGFAQEIAQLLNQLSDTTEVGLKDVMRVSKSLAEGDLTQTITKDYPGLFGETKDGVNTTVTNLQQLVLRIKESVDTINTASNEIATGNQDLSQRTEEQASSLEETASSMEELTSTVKQNADNARQANQLSVTSSEVAVKGGNVVQASVETMAAISEASKKIADIIGVIDGIAFQTNILALNAAVEAARAGEQGRGFAVVAAEVRNLAQRSANAAKEIKTLITDSVEKVDSGTAQVNEAGERMDEIVTSIKRVTDIMAEISAASDEQSAGIEQINQAVTQMDDVTQQNAALVEEAAAAAESLEEQARALAKVVSVFKVEQGLGGQGLAPRTVTTPAVRPSAARPVATKRPLAQSKPKKMAAPPAGDDGDWEEF</sequence>
<dbReference type="PRINTS" id="PR00260">
    <property type="entry name" value="CHEMTRNSDUCR"/>
</dbReference>
<evidence type="ECO:0000256" key="2">
    <source>
        <dbReference type="ARBA" id="ARBA00023224"/>
    </source>
</evidence>
<keyword evidence="1" id="KW-0488">Methylation</keyword>
<feature type="domain" description="Methyl-accepting transducer" evidence="8">
    <location>
        <begin position="452"/>
        <end position="681"/>
    </location>
</feature>
<dbReference type="Proteomes" id="UP000740754">
    <property type="component" value="Unassembled WGS sequence"/>
</dbReference>
<dbReference type="EMBL" id="JAAXKX010000010">
    <property type="protein sequence ID" value="NKN33327.1"/>
    <property type="molecule type" value="Genomic_DNA"/>
</dbReference>
<gene>
    <name evidence="10" type="ORF">HF203_08845</name>
</gene>
<evidence type="ECO:0000313" key="11">
    <source>
        <dbReference type="Proteomes" id="UP000740754"/>
    </source>
</evidence>
<dbReference type="CDD" id="cd11386">
    <property type="entry name" value="MCP_signal"/>
    <property type="match status" value="1"/>
</dbReference>
<dbReference type="PANTHER" id="PTHR43531:SF14">
    <property type="entry name" value="METHYL-ACCEPTING CHEMOTAXIS PROTEIN I-RELATED"/>
    <property type="match status" value="1"/>
</dbReference>
<comment type="caution">
    <text evidence="10">The sequence shown here is derived from an EMBL/GenBank/DDBJ whole genome shotgun (WGS) entry which is preliminary data.</text>
</comment>
<feature type="domain" description="HAMP" evidence="9">
    <location>
        <begin position="310"/>
        <end position="356"/>
    </location>
</feature>
<dbReference type="Pfam" id="PF12729">
    <property type="entry name" value="4HB_MCP_1"/>
    <property type="match status" value="1"/>
</dbReference>
<dbReference type="InterPro" id="IPR004089">
    <property type="entry name" value="MCPsignal_dom"/>
</dbReference>
<dbReference type="SUPFAM" id="SSF58104">
    <property type="entry name" value="Methyl-accepting chemotaxis protein (MCP) signaling domain"/>
    <property type="match status" value="1"/>
</dbReference>
<keyword evidence="7" id="KW-0472">Membrane</keyword>
<evidence type="ECO:0000313" key="10">
    <source>
        <dbReference type="EMBL" id="NKN33327.1"/>
    </source>
</evidence>
<dbReference type="PROSITE" id="PS50111">
    <property type="entry name" value="CHEMOTAXIS_TRANSDUC_2"/>
    <property type="match status" value="1"/>
</dbReference>
<name>A0ABX1IAV5_9GAMM</name>
<dbReference type="SMART" id="SM00283">
    <property type="entry name" value="MA"/>
    <property type="match status" value="1"/>
</dbReference>
<evidence type="ECO:0000256" key="1">
    <source>
        <dbReference type="ARBA" id="ARBA00022481"/>
    </source>
</evidence>
<keyword evidence="2 4" id="KW-0807">Transducer</keyword>
<feature type="region of interest" description="Disordered" evidence="6">
    <location>
        <begin position="465"/>
        <end position="487"/>
    </location>
</feature>
<evidence type="ECO:0000259" key="8">
    <source>
        <dbReference type="PROSITE" id="PS50111"/>
    </source>
</evidence>
<evidence type="ECO:0000256" key="5">
    <source>
        <dbReference type="SAM" id="Coils"/>
    </source>
</evidence>
<dbReference type="InterPro" id="IPR003660">
    <property type="entry name" value="HAMP_dom"/>
</dbReference>
<evidence type="ECO:0000256" key="6">
    <source>
        <dbReference type="SAM" id="MobiDB-lite"/>
    </source>
</evidence>
<feature type="domain" description="HAMP" evidence="9">
    <location>
        <begin position="401"/>
        <end position="447"/>
    </location>
</feature>
<feature type="transmembrane region" description="Helical" evidence="7">
    <location>
        <begin position="190"/>
        <end position="209"/>
    </location>
</feature>
<dbReference type="CDD" id="cd19411">
    <property type="entry name" value="MCP2201-like_sensor"/>
    <property type="match status" value="1"/>
</dbReference>
<dbReference type="Gene3D" id="1.20.120.1530">
    <property type="match status" value="1"/>
</dbReference>
<evidence type="ECO:0000259" key="9">
    <source>
        <dbReference type="PROSITE" id="PS50885"/>
    </source>
</evidence>
<dbReference type="PROSITE" id="PS50885">
    <property type="entry name" value="HAMP"/>
    <property type="match status" value="2"/>
</dbReference>